<dbReference type="PANTHER" id="PTHR31713:SF42">
    <property type="entry name" value="PROTEIN SAR DEFICIENT 1"/>
    <property type="match status" value="1"/>
</dbReference>
<evidence type="ECO:0000256" key="5">
    <source>
        <dbReference type="ARBA" id="ARBA00023159"/>
    </source>
</evidence>
<evidence type="ECO:0000259" key="9">
    <source>
        <dbReference type="Pfam" id="PF07887"/>
    </source>
</evidence>
<dbReference type="Gramene" id="AUR62029901-RA">
    <property type="protein sequence ID" value="AUR62029901-RA:cds"/>
    <property type="gene ID" value="AUR62029901"/>
</dbReference>
<reference evidence="12" key="2">
    <citation type="submission" date="2021-03" db="UniProtKB">
        <authorList>
            <consortium name="EnsemblPlants"/>
        </authorList>
    </citation>
    <scope>IDENTIFICATION</scope>
</reference>
<evidence type="ECO:0000256" key="1">
    <source>
        <dbReference type="ARBA" id="ARBA00004123"/>
    </source>
</evidence>
<keyword evidence="6" id="KW-0804">Transcription</keyword>
<dbReference type="Pfam" id="PF20452">
    <property type="entry name" value="Calmod_bind_C"/>
    <property type="match status" value="1"/>
</dbReference>
<organism evidence="12 13">
    <name type="scientific">Chenopodium quinoa</name>
    <name type="common">Quinoa</name>
    <dbReference type="NCBI Taxonomy" id="63459"/>
    <lineage>
        <taxon>Eukaryota</taxon>
        <taxon>Viridiplantae</taxon>
        <taxon>Streptophyta</taxon>
        <taxon>Embryophyta</taxon>
        <taxon>Tracheophyta</taxon>
        <taxon>Spermatophyta</taxon>
        <taxon>Magnoliopsida</taxon>
        <taxon>eudicotyledons</taxon>
        <taxon>Gunneridae</taxon>
        <taxon>Pentapetalae</taxon>
        <taxon>Caryophyllales</taxon>
        <taxon>Chenopodiaceae</taxon>
        <taxon>Chenopodioideae</taxon>
        <taxon>Atripliceae</taxon>
        <taxon>Chenopodium</taxon>
    </lineage>
</organism>
<sequence length="447" mass="50182">MAGETNTINNGGNNAFNEDKKPAPDQGTHINLKVKGQVNSQLIGNVCTEALSSEKVNEEVERGIQRTMRTMTRVPSFRIQAPEPACMKLMFVNKNLPTIFTCNKITDINGDLLNVMLVEKIGDQIIRKVPQHPIKVEIVVIDGDFPSTDRDLWTVDEFNGKIVKERSGRRPLIAKEVNYTIKHGCCVTLGEIEFTDNSSWIRSRKFKLGARAVPGTSSDGRILEALTEAFIVKDQRGEVYRKHYPPMLEDEVWRLEKIGKDGKFHKRLELAGIKTVQDFLKLSAIDSIKLKKILGEKAGISDRMWDSILKHAKTCNIGNKLYIYQGSNFTITLDATCNIFSIHNIDGELYSTSDFRSYVKNETIDELVKNAYKNWASLHEVDRPVNESLQHFQGNNGAESSTHQQCVMPYEIVGGGQNMGIEGGDMIQNNLPMELIGNWAASPQLLL</sequence>
<reference evidence="12" key="1">
    <citation type="journal article" date="2017" name="Nature">
        <title>The genome of Chenopodium quinoa.</title>
        <authorList>
            <person name="Jarvis D.E."/>
            <person name="Ho Y.S."/>
            <person name="Lightfoot D.J."/>
            <person name="Schmoeckel S.M."/>
            <person name="Li B."/>
            <person name="Borm T.J.A."/>
            <person name="Ohyanagi H."/>
            <person name="Mineta K."/>
            <person name="Michell C.T."/>
            <person name="Saber N."/>
            <person name="Kharbatia N.M."/>
            <person name="Rupper R.R."/>
            <person name="Sharp A.R."/>
            <person name="Dally N."/>
            <person name="Boughton B.A."/>
            <person name="Woo Y.H."/>
            <person name="Gao G."/>
            <person name="Schijlen E.G.W.M."/>
            <person name="Guo X."/>
            <person name="Momin A.A."/>
            <person name="Negrao S."/>
            <person name="Al-Babili S."/>
            <person name="Gehring C."/>
            <person name="Roessner U."/>
            <person name="Jung C."/>
            <person name="Murphy K."/>
            <person name="Arold S.T."/>
            <person name="Gojobori T."/>
            <person name="van der Linden C.G."/>
            <person name="van Loo E.N."/>
            <person name="Jellen E.N."/>
            <person name="Maughan P.J."/>
            <person name="Tester M."/>
        </authorList>
    </citation>
    <scope>NUCLEOTIDE SEQUENCE [LARGE SCALE GENOMIC DNA]</scope>
    <source>
        <strain evidence="12">cv. PI 614886</strain>
    </source>
</reference>
<comment type="similarity">
    <text evidence="2">Belongs to the plant ACBP60 protein family.</text>
</comment>
<feature type="domain" description="Calmodulin binding protein central" evidence="10">
    <location>
        <begin position="247"/>
        <end position="315"/>
    </location>
</feature>
<evidence type="ECO:0000313" key="12">
    <source>
        <dbReference type="EnsemblPlants" id="AUR62029901-RA:cds"/>
    </source>
</evidence>
<dbReference type="GO" id="GO:0003700">
    <property type="term" value="F:DNA-binding transcription factor activity"/>
    <property type="evidence" value="ECO:0007669"/>
    <property type="project" value="TreeGrafter"/>
</dbReference>
<keyword evidence="13" id="KW-1185">Reference proteome</keyword>
<dbReference type="GO" id="GO:0043565">
    <property type="term" value="F:sequence-specific DNA binding"/>
    <property type="evidence" value="ECO:0007669"/>
    <property type="project" value="TreeGrafter"/>
</dbReference>
<comment type="subcellular location">
    <subcellularLocation>
        <location evidence="1">Nucleus</location>
    </subcellularLocation>
</comment>
<name>A0A803MIF3_CHEQI</name>
<dbReference type="EnsemblPlants" id="AUR62029901-RA">
    <property type="protein sequence ID" value="AUR62029901-RA:cds"/>
    <property type="gene ID" value="AUR62029901"/>
</dbReference>
<feature type="domain" description="Calmodulin binding protein C-terminal" evidence="11">
    <location>
        <begin position="320"/>
        <end position="381"/>
    </location>
</feature>
<dbReference type="GO" id="GO:0080142">
    <property type="term" value="P:regulation of salicylic acid biosynthetic process"/>
    <property type="evidence" value="ECO:0007669"/>
    <property type="project" value="TreeGrafter"/>
</dbReference>
<keyword evidence="3" id="KW-0805">Transcription regulation</keyword>
<dbReference type="GO" id="GO:0005516">
    <property type="term" value="F:calmodulin binding"/>
    <property type="evidence" value="ECO:0007669"/>
    <property type="project" value="InterPro"/>
</dbReference>
<dbReference type="GO" id="GO:0005634">
    <property type="term" value="C:nucleus"/>
    <property type="evidence" value="ECO:0007669"/>
    <property type="project" value="UniProtKB-SubCell"/>
</dbReference>
<feature type="region of interest" description="Disordered" evidence="8">
    <location>
        <begin position="1"/>
        <end position="28"/>
    </location>
</feature>
<dbReference type="Pfam" id="PF07887">
    <property type="entry name" value="Calmodulin_bind"/>
    <property type="match status" value="1"/>
</dbReference>
<evidence type="ECO:0000313" key="13">
    <source>
        <dbReference type="Proteomes" id="UP000596660"/>
    </source>
</evidence>
<evidence type="ECO:0000256" key="8">
    <source>
        <dbReference type="SAM" id="MobiDB-lite"/>
    </source>
</evidence>
<evidence type="ECO:0000256" key="3">
    <source>
        <dbReference type="ARBA" id="ARBA00023015"/>
    </source>
</evidence>
<keyword evidence="7" id="KW-0539">Nucleus</keyword>
<dbReference type="InterPro" id="IPR046830">
    <property type="entry name" value="Calmod_bind_M"/>
</dbReference>
<dbReference type="Pfam" id="PF20451">
    <property type="entry name" value="Calmod_bind_M"/>
    <property type="match status" value="1"/>
</dbReference>
<feature type="domain" description="Calmodulin binding protein-like N-terminal" evidence="9">
    <location>
        <begin position="87"/>
        <end position="235"/>
    </location>
</feature>
<evidence type="ECO:0008006" key="14">
    <source>
        <dbReference type="Google" id="ProtNLM"/>
    </source>
</evidence>
<feature type="compositionally biased region" description="Low complexity" evidence="8">
    <location>
        <begin position="1"/>
        <end position="16"/>
    </location>
</feature>
<dbReference type="InterPro" id="IPR046831">
    <property type="entry name" value="Calmodulin_bind_N"/>
</dbReference>
<keyword evidence="5" id="KW-0010">Activator</keyword>
<evidence type="ECO:0000256" key="7">
    <source>
        <dbReference type="ARBA" id="ARBA00023242"/>
    </source>
</evidence>
<dbReference type="InterPro" id="IPR012416">
    <property type="entry name" value="CBP60"/>
</dbReference>
<protein>
    <recommendedName>
        <fullName evidence="14">Calmodulin-binding protein</fullName>
    </recommendedName>
</protein>
<dbReference type="Proteomes" id="UP000596660">
    <property type="component" value="Unplaced"/>
</dbReference>
<evidence type="ECO:0000256" key="2">
    <source>
        <dbReference type="ARBA" id="ARBA00007214"/>
    </source>
</evidence>
<accession>A0A803MIF3</accession>
<dbReference type="PANTHER" id="PTHR31713">
    <property type="entry name" value="OS02G0177800 PROTEIN"/>
    <property type="match status" value="1"/>
</dbReference>
<evidence type="ECO:0000259" key="10">
    <source>
        <dbReference type="Pfam" id="PF20451"/>
    </source>
</evidence>
<dbReference type="InterPro" id="IPR046829">
    <property type="entry name" value="Calmod_bind_C"/>
</dbReference>
<keyword evidence="4" id="KW-0238">DNA-binding</keyword>
<dbReference type="AlphaFoldDB" id="A0A803MIF3"/>
<evidence type="ECO:0000256" key="4">
    <source>
        <dbReference type="ARBA" id="ARBA00023125"/>
    </source>
</evidence>
<evidence type="ECO:0000259" key="11">
    <source>
        <dbReference type="Pfam" id="PF20452"/>
    </source>
</evidence>
<evidence type="ECO:0000256" key="6">
    <source>
        <dbReference type="ARBA" id="ARBA00023163"/>
    </source>
</evidence>
<proteinExistence type="inferred from homology"/>